<sequence length="875" mass="89794">MIETVLVANRGEIACRVVRTCRALGVATVAVHSDADAGALHVRAADTAVRLPGTASADTYLRADSLVRAAVAAGADAVHPGYGFLSESAAFARAVRAAGLVWIGPPPEAMEAMASKTRAKEIAADAGVPVLAPLEPAAVRPADLPVLVKAAAGGGGRGMRVVREHGALNAALTSARAEAAAAFGDGTVFVEPYVAGGRHVEVQVLADAHGTVWTLGTRDCSLQRRHQKIVEEAPAPGLPAALEDALCAHAADLARAVGYEGAGTVEFLVGDDGRPWFLEMNTRLQVEHPVTECVYGVDLVALQLRVAEGGRLEGEPPVPRGHAVEARLYAEDPAREWRPWAGVVREVRFEGVAAGSAGGGTGGAGAGPGPGGEGGPRAGSGAGPRGVGGPCAHGSLPSGGFGGGGLRVDLGVEAGDDVSPYYDGLLAKVVAHAVDRPAALRLLARSLERARIHGPVTNRDLLVRSLRHPEFAAGGAGTDFYDRRLPELTHMDAVLRERDARCAALAAALADASGRSPFGGWRNVPSGPQVKRFRSEPDGTEYEIRYRVGRDGGLVEPSGPEAPRLCAVEGLPADLPGDVDGRGARVVLETPDGVRRPYAVAFHDGSAYVDGPAGAWSFTVLPRFPEPTPAVEPGSLHAPMPGTVARVADGVAPGREVAAGQPLLWLEAMKMEHRITAPTDGILTALHATPGRQVSTGDLLAVVTPTPGLPTPPDSGTSAPDSGTSAPDIDTSMPDKRTSTPDKSAFVPDKSASTPDKSASAPDRIAPVPDKRVAPPGKSPLVPDKSTPPPGKPTPVPDKSAPLPGKPTPVPDKSTPPPGKPTPVPDKSAPLPGKPTPLPDKAKAAPVNPVPEPDKSPSSSPTPPPPHAPHEEAKP</sequence>
<dbReference type="InterPro" id="IPR005482">
    <property type="entry name" value="Biotin_COase_C"/>
</dbReference>
<dbReference type="PROSITE" id="PS00188">
    <property type="entry name" value="BIOTIN"/>
    <property type="match status" value="1"/>
</dbReference>
<dbReference type="Pfam" id="PF00289">
    <property type="entry name" value="Biotin_carb_N"/>
    <property type="match status" value="1"/>
</dbReference>
<dbReference type="InterPro" id="IPR005481">
    <property type="entry name" value="BC-like_N"/>
</dbReference>
<dbReference type="PANTHER" id="PTHR18866">
    <property type="entry name" value="CARBOXYLASE:PYRUVATE/ACETYL-COA/PROPIONYL-COA CARBOXYLASE"/>
    <property type="match status" value="1"/>
</dbReference>
<dbReference type="InterPro" id="IPR011053">
    <property type="entry name" value="Single_hybrid_motif"/>
</dbReference>
<proteinExistence type="predicted"/>
<dbReference type="Gene3D" id="3.30.470.20">
    <property type="entry name" value="ATP-grasp fold, B domain"/>
    <property type="match status" value="2"/>
</dbReference>
<dbReference type="FunFam" id="3.40.50.20:FF:000010">
    <property type="entry name" value="Propionyl-CoA carboxylase subunit alpha"/>
    <property type="match status" value="1"/>
</dbReference>
<dbReference type="eggNOG" id="COG4770">
    <property type="taxonomic scope" value="Bacteria"/>
</dbReference>
<dbReference type="CDD" id="cd06850">
    <property type="entry name" value="biotinyl_domain"/>
    <property type="match status" value="1"/>
</dbReference>
<dbReference type="PROSITE" id="PS00867">
    <property type="entry name" value="CPSASE_2"/>
    <property type="match status" value="1"/>
</dbReference>
<dbReference type="InterPro" id="IPR016185">
    <property type="entry name" value="PreATP-grasp_dom_sf"/>
</dbReference>
<gene>
    <name evidence="8" type="ORF">H340_16041</name>
</gene>
<feature type="region of interest" description="Disordered" evidence="7">
    <location>
        <begin position="702"/>
        <end position="875"/>
    </location>
</feature>
<organism evidence="8 9">
    <name type="scientific">Streptomyces mobaraensis (strain ATCC 29032 / DSM 40847 / JCM 4168 / NBRC 13819 / NCIMB 11159 / IPCR 16-22)</name>
    <dbReference type="NCBI Taxonomy" id="1223523"/>
    <lineage>
        <taxon>Bacteria</taxon>
        <taxon>Bacillati</taxon>
        <taxon>Actinomycetota</taxon>
        <taxon>Actinomycetes</taxon>
        <taxon>Kitasatosporales</taxon>
        <taxon>Streptomycetaceae</taxon>
        <taxon>Streptomyces</taxon>
    </lineage>
</organism>
<dbReference type="Pfam" id="PF02786">
    <property type="entry name" value="CPSase_L_D2"/>
    <property type="match status" value="1"/>
</dbReference>
<dbReference type="SUPFAM" id="SSF56059">
    <property type="entry name" value="Glutathione synthetase ATP-binding domain-like"/>
    <property type="match status" value="1"/>
</dbReference>
<evidence type="ECO:0000256" key="1">
    <source>
        <dbReference type="ARBA" id="ARBA00001953"/>
    </source>
</evidence>
<evidence type="ECO:0000256" key="5">
    <source>
        <dbReference type="ARBA" id="ARBA00023267"/>
    </source>
</evidence>
<evidence type="ECO:0000256" key="6">
    <source>
        <dbReference type="ARBA" id="ARBA00048501"/>
    </source>
</evidence>
<dbReference type="Pfam" id="PF00364">
    <property type="entry name" value="Biotin_lipoyl"/>
    <property type="match status" value="1"/>
</dbReference>
<dbReference type="PATRIC" id="fig|1223523.3.peg.3283"/>
<evidence type="ECO:0000256" key="3">
    <source>
        <dbReference type="ARBA" id="ARBA00022741"/>
    </source>
</evidence>
<dbReference type="PANTHER" id="PTHR18866:SF126">
    <property type="entry name" value="BIOTIN CARBOXYLASE"/>
    <property type="match status" value="1"/>
</dbReference>
<dbReference type="InterPro" id="IPR011054">
    <property type="entry name" value="Rudment_hybrid_motif"/>
</dbReference>
<dbReference type="PROSITE" id="PS50975">
    <property type="entry name" value="ATP_GRASP"/>
    <property type="match status" value="1"/>
</dbReference>
<dbReference type="InterPro" id="IPR050856">
    <property type="entry name" value="Biotin_carboxylase_complex"/>
</dbReference>
<dbReference type="InterPro" id="IPR000089">
    <property type="entry name" value="Biotin_lipoyl"/>
</dbReference>
<dbReference type="Pfam" id="PF02785">
    <property type="entry name" value="Biotin_carb_C"/>
    <property type="match status" value="1"/>
</dbReference>
<dbReference type="Gene3D" id="2.40.50.100">
    <property type="match status" value="1"/>
</dbReference>
<dbReference type="InterPro" id="IPR005479">
    <property type="entry name" value="CPAse_ATP-bd"/>
</dbReference>
<keyword evidence="5" id="KW-0092">Biotin</keyword>
<comment type="catalytic activity">
    <reaction evidence="6">
        <text>N(6)-biotinyl-L-lysyl-[protein] + hydrogencarbonate + ATP = N(6)-carboxybiotinyl-L-lysyl-[protein] + ADP + phosphate + H(+)</text>
        <dbReference type="Rhea" id="RHEA:13501"/>
        <dbReference type="Rhea" id="RHEA-COMP:10505"/>
        <dbReference type="Rhea" id="RHEA-COMP:10506"/>
        <dbReference type="ChEBI" id="CHEBI:15378"/>
        <dbReference type="ChEBI" id="CHEBI:17544"/>
        <dbReference type="ChEBI" id="CHEBI:30616"/>
        <dbReference type="ChEBI" id="CHEBI:43474"/>
        <dbReference type="ChEBI" id="CHEBI:83144"/>
        <dbReference type="ChEBI" id="CHEBI:83145"/>
        <dbReference type="ChEBI" id="CHEBI:456216"/>
        <dbReference type="EC" id="6.3.4.14"/>
    </reaction>
    <physiologicalReaction direction="left-to-right" evidence="6">
        <dbReference type="Rhea" id="RHEA:13502"/>
    </physiologicalReaction>
</comment>
<dbReference type="SUPFAM" id="SSF52440">
    <property type="entry name" value="PreATP-grasp domain"/>
    <property type="match status" value="1"/>
</dbReference>
<accession>M3BIU9</accession>
<dbReference type="SUPFAM" id="SSF51246">
    <property type="entry name" value="Rudiment single hybrid motif"/>
    <property type="match status" value="2"/>
</dbReference>
<feature type="compositionally biased region" description="Pro residues" evidence="7">
    <location>
        <begin position="786"/>
        <end position="796"/>
    </location>
</feature>
<keyword evidence="3" id="KW-0547">Nucleotide-binding</keyword>
<dbReference type="InterPro" id="IPR011761">
    <property type="entry name" value="ATP-grasp"/>
</dbReference>
<comment type="cofactor">
    <cofactor evidence="1">
        <name>biotin</name>
        <dbReference type="ChEBI" id="CHEBI:57586"/>
    </cofactor>
</comment>
<dbReference type="AlphaFoldDB" id="M3BIU9"/>
<dbReference type="InterPro" id="IPR011764">
    <property type="entry name" value="Biotin_carboxylation_dom"/>
</dbReference>
<reference evidence="8 9" key="1">
    <citation type="journal article" date="2013" name="Genome Announc.">
        <title>Whole-Genome Shotgun Assembly and Analysis of the Genome of Streptomyces mobaraensis DSM 40847, a Strain for Industrial Production of Microbial Transglutaminase.</title>
        <authorList>
            <person name="Yang H."/>
            <person name="He T."/>
            <person name="Wu W."/>
            <person name="Zhu W."/>
            <person name="Lu B."/>
            <person name="Sun W."/>
        </authorList>
    </citation>
    <scope>NUCLEOTIDE SEQUENCE [LARGE SCALE GENOMIC DNA]</scope>
    <source>
        <strain evidence="8 9">DSM 40847</strain>
    </source>
</reference>
<dbReference type="Proteomes" id="UP000011740">
    <property type="component" value="Unassembled WGS sequence"/>
</dbReference>
<dbReference type="PROSITE" id="PS50968">
    <property type="entry name" value="BIOTINYL_LIPOYL"/>
    <property type="match status" value="1"/>
</dbReference>
<dbReference type="SUPFAM" id="SSF51230">
    <property type="entry name" value="Single hybrid motif"/>
    <property type="match status" value="1"/>
</dbReference>
<dbReference type="GO" id="GO:0004075">
    <property type="term" value="F:biotin carboxylase activity"/>
    <property type="evidence" value="ECO:0007669"/>
    <property type="project" value="UniProtKB-EC"/>
</dbReference>
<protein>
    <submittedName>
        <fullName evidence="8">Acetyl/propionyl CoA carboxylase subunit alpha</fullName>
    </submittedName>
</protein>
<dbReference type="GO" id="GO:0005524">
    <property type="term" value="F:ATP binding"/>
    <property type="evidence" value="ECO:0007669"/>
    <property type="project" value="UniProtKB-UniRule"/>
</dbReference>
<dbReference type="SMART" id="SM00878">
    <property type="entry name" value="Biotin_carb_C"/>
    <property type="match status" value="1"/>
</dbReference>
<feature type="compositionally biased region" description="Gly residues" evidence="7">
    <location>
        <begin position="356"/>
        <end position="394"/>
    </location>
</feature>
<dbReference type="STRING" id="1223523.H340_16041"/>
<dbReference type="GO" id="GO:0046872">
    <property type="term" value="F:metal ion binding"/>
    <property type="evidence" value="ECO:0007669"/>
    <property type="project" value="InterPro"/>
</dbReference>
<dbReference type="PROSITE" id="PS50979">
    <property type="entry name" value="BC"/>
    <property type="match status" value="1"/>
</dbReference>
<evidence type="ECO:0000313" key="9">
    <source>
        <dbReference type="Proteomes" id="UP000011740"/>
    </source>
</evidence>
<feature type="region of interest" description="Disordered" evidence="7">
    <location>
        <begin position="355"/>
        <end position="394"/>
    </location>
</feature>
<comment type="caution">
    <text evidence="8">The sequence shown here is derived from an EMBL/GenBank/DDBJ whole genome shotgun (WGS) entry which is preliminary data.</text>
</comment>
<dbReference type="FunFam" id="2.40.50.100:FF:000003">
    <property type="entry name" value="Acetyl-CoA carboxylase biotin carboxyl carrier protein"/>
    <property type="match status" value="1"/>
</dbReference>
<evidence type="ECO:0000256" key="7">
    <source>
        <dbReference type="SAM" id="MobiDB-lite"/>
    </source>
</evidence>
<evidence type="ECO:0000256" key="4">
    <source>
        <dbReference type="ARBA" id="ARBA00022840"/>
    </source>
</evidence>
<keyword evidence="2" id="KW-0436">Ligase</keyword>
<dbReference type="EMBL" id="AORZ01000047">
    <property type="protein sequence ID" value="EME99479.1"/>
    <property type="molecule type" value="Genomic_DNA"/>
</dbReference>
<name>M3BIU9_STRM1</name>
<evidence type="ECO:0000313" key="8">
    <source>
        <dbReference type="EMBL" id="EME99479.1"/>
    </source>
</evidence>
<evidence type="ECO:0000256" key="2">
    <source>
        <dbReference type="ARBA" id="ARBA00022598"/>
    </source>
</evidence>
<keyword evidence="4" id="KW-0067">ATP-binding</keyword>
<feature type="compositionally biased region" description="Pro residues" evidence="7">
    <location>
        <begin position="804"/>
        <end position="824"/>
    </location>
</feature>
<dbReference type="InterPro" id="IPR001882">
    <property type="entry name" value="Biotin_BS"/>
</dbReference>